<dbReference type="CDD" id="cd15488">
    <property type="entry name" value="Tm-1-like"/>
    <property type="match status" value="1"/>
</dbReference>
<reference evidence="3 4" key="1">
    <citation type="submission" date="2019-02" db="EMBL/GenBank/DDBJ databases">
        <title>Deep-cultivation of Planctomycetes and their phenomic and genomic characterization uncovers novel biology.</title>
        <authorList>
            <person name="Wiegand S."/>
            <person name="Jogler M."/>
            <person name="Boedeker C."/>
            <person name="Pinto D."/>
            <person name="Vollmers J."/>
            <person name="Rivas-Marin E."/>
            <person name="Kohn T."/>
            <person name="Peeters S.H."/>
            <person name="Heuer A."/>
            <person name="Rast P."/>
            <person name="Oberbeckmann S."/>
            <person name="Bunk B."/>
            <person name="Jeske O."/>
            <person name="Meyerdierks A."/>
            <person name="Storesund J.E."/>
            <person name="Kallscheuer N."/>
            <person name="Luecker S."/>
            <person name="Lage O.M."/>
            <person name="Pohl T."/>
            <person name="Merkel B.J."/>
            <person name="Hornburger P."/>
            <person name="Mueller R.-W."/>
            <person name="Bruemmer F."/>
            <person name="Labrenz M."/>
            <person name="Spormann A.M."/>
            <person name="Op den Camp H."/>
            <person name="Overmann J."/>
            <person name="Amann R."/>
            <person name="Jetten M.S.M."/>
            <person name="Mascher T."/>
            <person name="Medema M.H."/>
            <person name="Devos D.P."/>
            <person name="Kaster A.-K."/>
            <person name="Ovreas L."/>
            <person name="Rohde M."/>
            <person name="Galperin M.Y."/>
            <person name="Jogler C."/>
        </authorList>
    </citation>
    <scope>NUCLEOTIDE SEQUENCE [LARGE SCALE GENOMIC DNA]</scope>
    <source>
        <strain evidence="3 4">Pla85_3_4</strain>
    </source>
</reference>
<keyword evidence="4" id="KW-1185">Reference proteome</keyword>
<evidence type="ECO:0000259" key="1">
    <source>
        <dbReference type="Pfam" id="PF06792"/>
    </source>
</evidence>
<dbReference type="InterPro" id="IPR056778">
    <property type="entry name" value="UPF0261_C"/>
</dbReference>
<sequence length="402" mass="42223">MKTIAVLGTLDSKGIEHAFLAEQIRQRGHKALLIDVGVGSAPQITPDISRDEVTAGDPDWPAVVARNDRGECVTAISQAAPRLLLRLLQERRIDGVISLGGGGGTAIAAAAMRALPIGFPKLIVSTLASGNTAHYLGEKDIVMMPSIVDVAGLNRISKTIFRNAAGAICGMVETEKPTDDDDKRLIVASMFGNTTDCVNHAKTILEQAGYEVLVFHSTGAGGRAMESLIESGMVAGVLDITTTEWADELVGGVLSAGPHRLEAAAKAGIPAIIAPGCLDMVNFGEPTTIPADHADRQFYAHNPQVTLMRTSPAESTALGHLLATRLNTYTAPVSLLLPLQGLSILGAPGHPFHNPTADAALFTALKQNLRPDIEVIQLDCAINDPVFAEKCAETLLANMAAS</sequence>
<feature type="domain" description="UPF0261" evidence="2">
    <location>
        <begin position="183"/>
        <end position="397"/>
    </location>
</feature>
<name>A0A518E4X0_9BACT</name>
<dbReference type="Pfam" id="PF06792">
    <property type="entry name" value="UPF0261"/>
    <property type="match status" value="1"/>
</dbReference>
<dbReference type="KEGG" id="lcre:Pla8534_70290"/>
<dbReference type="PANTHER" id="PTHR31862">
    <property type="entry name" value="UPF0261 DOMAIN PROTEIN (AFU_ORTHOLOGUE AFUA_1G10120)"/>
    <property type="match status" value="1"/>
</dbReference>
<dbReference type="RefSeq" id="WP_145058890.1">
    <property type="nucleotide sequence ID" value="NZ_CP036433.1"/>
</dbReference>
<dbReference type="PANTHER" id="PTHR31862:SF1">
    <property type="entry name" value="UPF0261 DOMAIN PROTEIN (AFU_ORTHOLOGUE AFUA_1G10120)"/>
    <property type="match status" value="1"/>
</dbReference>
<dbReference type="Pfam" id="PF23189">
    <property type="entry name" value="UPF0261_C"/>
    <property type="match status" value="1"/>
</dbReference>
<dbReference type="PIRSF" id="PIRSF033271">
    <property type="entry name" value="UCP033271"/>
    <property type="match status" value="1"/>
</dbReference>
<proteinExistence type="predicted"/>
<dbReference type="NCBIfam" id="NF002674">
    <property type="entry name" value="PRK02399.1-2"/>
    <property type="match status" value="1"/>
</dbReference>
<dbReference type="InterPro" id="IPR044122">
    <property type="entry name" value="UPF0261_N"/>
</dbReference>
<evidence type="ECO:0000313" key="3">
    <source>
        <dbReference type="EMBL" id="QDU99118.1"/>
    </source>
</evidence>
<gene>
    <name evidence="3" type="ORF">Pla8534_70290</name>
</gene>
<accession>A0A518E4X0</accession>
<dbReference type="OrthoDB" id="9776369at2"/>
<organism evidence="3 4">
    <name type="scientific">Lignipirellula cremea</name>
    <dbReference type="NCBI Taxonomy" id="2528010"/>
    <lineage>
        <taxon>Bacteria</taxon>
        <taxon>Pseudomonadati</taxon>
        <taxon>Planctomycetota</taxon>
        <taxon>Planctomycetia</taxon>
        <taxon>Pirellulales</taxon>
        <taxon>Pirellulaceae</taxon>
        <taxon>Lignipirellula</taxon>
    </lineage>
</organism>
<dbReference type="AlphaFoldDB" id="A0A518E4X0"/>
<feature type="domain" description="UPF0261" evidence="1">
    <location>
        <begin position="2"/>
        <end position="176"/>
    </location>
</feature>
<protein>
    <submittedName>
        <fullName evidence="3">Uncharacterized protein</fullName>
    </submittedName>
</protein>
<dbReference type="InterPro" id="IPR008322">
    <property type="entry name" value="UPF0261"/>
</dbReference>
<dbReference type="Gene3D" id="3.40.50.12020">
    <property type="entry name" value="Uncharacterised protein family UPF0261, NN domain"/>
    <property type="match status" value="1"/>
</dbReference>
<dbReference type="EMBL" id="CP036433">
    <property type="protein sequence ID" value="QDU99118.1"/>
    <property type="molecule type" value="Genomic_DNA"/>
</dbReference>
<evidence type="ECO:0000313" key="4">
    <source>
        <dbReference type="Proteomes" id="UP000317648"/>
    </source>
</evidence>
<dbReference type="Gene3D" id="3.40.50.12030">
    <property type="entry name" value="Uncharacterised protein family UPF0261, NC domain"/>
    <property type="match status" value="1"/>
</dbReference>
<dbReference type="Proteomes" id="UP000317648">
    <property type="component" value="Chromosome"/>
</dbReference>
<evidence type="ECO:0000259" key="2">
    <source>
        <dbReference type="Pfam" id="PF23189"/>
    </source>
</evidence>
<dbReference type="InterPro" id="IPR051353">
    <property type="entry name" value="Tobamovirus_resist_UPF0261"/>
</dbReference>